<keyword evidence="3" id="KW-0804">Transcription</keyword>
<accession>A0A6J1JAJ0</accession>
<dbReference type="AlphaFoldDB" id="A0A6J1JAJ0"/>
<dbReference type="SUPFAM" id="SSF47459">
    <property type="entry name" value="HLH, helix-loop-helix DNA-binding domain"/>
    <property type="match status" value="1"/>
</dbReference>
<gene>
    <name evidence="8" type="primary">LOC111482745</name>
</gene>
<dbReference type="KEGG" id="cmax:111482745"/>
<reference evidence="8" key="1">
    <citation type="submission" date="2025-08" db="UniProtKB">
        <authorList>
            <consortium name="RefSeq"/>
        </authorList>
    </citation>
    <scope>IDENTIFICATION</scope>
    <source>
        <tissue evidence="8">Young leaves</tissue>
    </source>
</reference>
<dbReference type="InterPro" id="IPR011598">
    <property type="entry name" value="bHLH_dom"/>
</dbReference>
<evidence type="ECO:0000313" key="7">
    <source>
        <dbReference type="Proteomes" id="UP000504608"/>
    </source>
</evidence>
<keyword evidence="7" id="KW-1185">Reference proteome</keyword>
<keyword evidence="4" id="KW-0539">Nucleus</keyword>
<evidence type="ECO:0000256" key="1">
    <source>
        <dbReference type="ARBA" id="ARBA00004123"/>
    </source>
</evidence>
<evidence type="ECO:0000256" key="3">
    <source>
        <dbReference type="ARBA" id="ARBA00023163"/>
    </source>
</evidence>
<dbReference type="PROSITE" id="PS50888">
    <property type="entry name" value="BHLH"/>
    <property type="match status" value="1"/>
</dbReference>
<dbReference type="RefSeq" id="XP_022984444.1">
    <property type="nucleotide sequence ID" value="XM_023128676.1"/>
</dbReference>
<evidence type="ECO:0000256" key="4">
    <source>
        <dbReference type="ARBA" id="ARBA00023242"/>
    </source>
</evidence>
<protein>
    <submittedName>
        <fullName evidence="8">Transcription factor bHLH118-like</fullName>
    </submittedName>
</protein>
<dbReference type="GO" id="GO:0090575">
    <property type="term" value="C:RNA polymerase II transcription regulator complex"/>
    <property type="evidence" value="ECO:0007669"/>
    <property type="project" value="TreeGrafter"/>
</dbReference>
<dbReference type="Gene3D" id="4.10.280.10">
    <property type="entry name" value="Helix-loop-helix DNA-binding domain"/>
    <property type="match status" value="1"/>
</dbReference>
<evidence type="ECO:0000256" key="5">
    <source>
        <dbReference type="SAM" id="MobiDB-lite"/>
    </source>
</evidence>
<dbReference type="InterPro" id="IPR036638">
    <property type="entry name" value="HLH_DNA-bd_sf"/>
</dbReference>
<dbReference type="SMART" id="SM00353">
    <property type="entry name" value="HLH"/>
    <property type="match status" value="1"/>
</dbReference>
<evidence type="ECO:0000259" key="6">
    <source>
        <dbReference type="PROSITE" id="PS50888"/>
    </source>
</evidence>
<sequence>MFPFNDPSHHHQPHQLSGCEGSSELNANKIESTHNEVRQIVHRDLERERRKQMGSLFTDLRSLLPLPLVEGRRTRADIVDEAVNYIEHLRGKISELQVKRDAIKGLHLDESSDLCPSSCVVIKPYSGGLEIMISIFREQNLELSEVMRVLVEESIEIMSCASTKVKERMLHTIHTKVDDPKRIDVHELQQKLHQVCTSVSFGA</sequence>
<dbReference type="PANTHER" id="PTHR13935">
    <property type="entry name" value="ACHAETE-SCUTE TRANSCRIPTION FACTOR-RELATED"/>
    <property type="match status" value="1"/>
</dbReference>
<dbReference type="GO" id="GO:0000977">
    <property type="term" value="F:RNA polymerase II transcription regulatory region sequence-specific DNA binding"/>
    <property type="evidence" value="ECO:0007669"/>
    <property type="project" value="TreeGrafter"/>
</dbReference>
<dbReference type="GO" id="GO:0046983">
    <property type="term" value="F:protein dimerization activity"/>
    <property type="evidence" value="ECO:0007669"/>
    <property type="project" value="InterPro"/>
</dbReference>
<name>A0A6J1JAJ0_CUCMA</name>
<dbReference type="Proteomes" id="UP000504608">
    <property type="component" value="Unplaced"/>
</dbReference>
<keyword evidence="2" id="KW-0805">Transcription regulation</keyword>
<feature type="domain" description="BHLH" evidence="6">
    <location>
        <begin position="37"/>
        <end position="89"/>
    </location>
</feature>
<dbReference type="Pfam" id="PF00010">
    <property type="entry name" value="HLH"/>
    <property type="match status" value="1"/>
</dbReference>
<comment type="subcellular location">
    <subcellularLocation>
        <location evidence="1">Nucleus</location>
    </subcellularLocation>
</comment>
<dbReference type="GeneID" id="111482745"/>
<evidence type="ECO:0000313" key="8">
    <source>
        <dbReference type="RefSeq" id="XP_022984444.1"/>
    </source>
</evidence>
<feature type="region of interest" description="Disordered" evidence="5">
    <location>
        <begin position="1"/>
        <end position="22"/>
    </location>
</feature>
<dbReference type="PANTHER" id="PTHR13935:SF155">
    <property type="entry name" value="TRANSCRIPTION FACTOR BHLH120-LIKE"/>
    <property type="match status" value="1"/>
</dbReference>
<dbReference type="OrthoDB" id="1935281at2759"/>
<proteinExistence type="predicted"/>
<evidence type="ECO:0000256" key="2">
    <source>
        <dbReference type="ARBA" id="ARBA00023015"/>
    </source>
</evidence>
<dbReference type="GO" id="GO:0000981">
    <property type="term" value="F:DNA-binding transcription factor activity, RNA polymerase II-specific"/>
    <property type="evidence" value="ECO:0007669"/>
    <property type="project" value="TreeGrafter"/>
</dbReference>
<organism evidence="7 8">
    <name type="scientific">Cucurbita maxima</name>
    <name type="common">Pumpkin</name>
    <name type="synonym">Winter squash</name>
    <dbReference type="NCBI Taxonomy" id="3661"/>
    <lineage>
        <taxon>Eukaryota</taxon>
        <taxon>Viridiplantae</taxon>
        <taxon>Streptophyta</taxon>
        <taxon>Embryophyta</taxon>
        <taxon>Tracheophyta</taxon>
        <taxon>Spermatophyta</taxon>
        <taxon>Magnoliopsida</taxon>
        <taxon>eudicotyledons</taxon>
        <taxon>Gunneridae</taxon>
        <taxon>Pentapetalae</taxon>
        <taxon>rosids</taxon>
        <taxon>fabids</taxon>
        <taxon>Cucurbitales</taxon>
        <taxon>Cucurbitaceae</taxon>
        <taxon>Cucurbiteae</taxon>
        <taxon>Cucurbita</taxon>
    </lineage>
</organism>
<dbReference type="InterPro" id="IPR015660">
    <property type="entry name" value="MASH1/Ascl1a-like"/>
</dbReference>